<organism evidence="6 7">
    <name type="scientific">Uliginosibacterium paludis</name>
    <dbReference type="NCBI Taxonomy" id="1615952"/>
    <lineage>
        <taxon>Bacteria</taxon>
        <taxon>Pseudomonadati</taxon>
        <taxon>Pseudomonadota</taxon>
        <taxon>Betaproteobacteria</taxon>
        <taxon>Rhodocyclales</taxon>
        <taxon>Zoogloeaceae</taxon>
        <taxon>Uliginosibacterium</taxon>
    </lineage>
</organism>
<evidence type="ECO:0000256" key="3">
    <source>
        <dbReference type="SAM" id="Phobius"/>
    </source>
</evidence>
<dbReference type="InterPro" id="IPR036779">
    <property type="entry name" value="LysM_dom_sf"/>
</dbReference>
<feature type="domain" description="LysM" evidence="5">
    <location>
        <begin position="189"/>
        <end position="244"/>
    </location>
</feature>
<dbReference type="InterPro" id="IPR018392">
    <property type="entry name" value="LysM"/>
</dbReference>
<comment type="caution">
    <text evidence="6">The sequence shown here is derived from an EMBL/GenBank/DDBJ whole genome shotgun (WGS) entry which is preliminary data.</text>
</comment>
<keyword evidence="7" id="KW-1185">Reference proteome</keyword>
<dbReference type="Gene3D" id="3.10.350.10">
    <property type="entry name" value="LysM domain"/>
    <property type="match status" value="1"/>
</dbReference>
<dbReference type="InterPro" id="IPR057840">
    <property type="entry name" value="FimV_N"/>
</dbReference>
<dbReference type="InterPro" id="IPR038440">
    <property type="entry name" value="FimV_C_sf"/>
</dbReference>
<dbReference type="Gene3D" id="1.20.58.2200">
    <property type="match status" value="1"/>
</dbReference>
<evidence type="ECO:0000313" key="6">
    <source>
        <dbReference type="EMBL" id="MET1488480.1"/>
    </source>
</evidence>
<proteinExistence type="predicted"/>
<evidence type="ECO:0000256" key="2">
    <source>
        <dbReference type="SAM" id="MobiDB-lite"/>
    </source>
</evidence>
<feature type="compositionally biased region" description="Low complexity" evidence="2">
    <location>
        <begin position="149"/>
        <end position="187"/>
    </location>
</feature>
<dbReference type="RefSeq" id="WP_345926635.1">
    <property type="nucleotide sequence ID" value="NZ_JBDIVF010000003.1"/>
</dbReference>
<accession>A0ABV2CKP6</accession>
<dbReference type="NCBIfam" id="TIGR03505">
    <property type="entry name" value="FimV_core"/>
    <property type="match status" value="1"/>
</dbReference>
<feature type="compositionally biased region" description="Polar residues" evidence="2">
    <location>
        <begin position="496"/>
        <end position="529"/>
    </location>
</feature>
<gene>
    <name evidence="6" type="ORF">ABVT11_01475</name>
</gene>
<evidence type="ECO:0000256" key="1">
    <source>
        <dbReference type="SAM" id="Coils"/>
    </source>
</evidence>
<sequence>MLRKTLAAAIMFAFWGSAGAAGLGRLNVMSSLGQPLRAEVEITATPEELETMVAKLASAEAFKRANIDYLGAYGDVRLSVEKRAGNSVLRIQSARPFNEPYVDLLVDLNWAGGRLLREFTFLLDPAEVTSRPAAPAVAAPQASRMESQAIAPVAPRPAPASASAKAEAPASTSRKSSAARPAPAQSADGQYTVAKGDTLNSIVHEFKPDEVSQEQMLAAFYRANTEAFAGGNINRLRAGRILKVPSAEEATAIPRKEARQVVLKASSFESYRQSVAGAAAAAPARESAAGQGNSGKIASKVEEKAASGVARDKVTVTASEQAKPAAAQGDANAKARIQSLQDELASRDKALKEANSRVSDLENNIRELQKLVELKNQGLADAQRQAAAQQASSAAASSQASSAPVVEQQATSSIASVPIEPVAEDSAPVVATPVAEASPVLEARPKPVAPQPLPPEPEEEGFLGMHLWALLGALGVVGALGYVIVKQRRKRAAEGTGNTQMTESSTMSPNSVFGSAGGQTVDTGGTSLLHTDFSQSGMSAIDADEGVDPVAEADVYMAYGRDAQAEEILLDALKNDPARTAVYVKLLEIYAQRHEIKSFENVATDLYSQTAGAGDDWAKASAIGLRLDPENPLYRMGASVAEAPQVAAPVPQAAPVVSFGTSNVSQVKSTWTMPGEINQFAEGELPVVAEPERTPTPQPVPESLNLDFDLDLETPANVDAPTEVEMRESDELQMDEATATHPSFGEDSAPLEFDIGFDEGPATVQPLPEVAESSAKADADLGIESASGHDDFAEVDLEKTNFESSLLDFDFELGEETNTKPTLDLSGVKLSQSDASPASHTATSLASSVVLEPIQDSIDVNEEVATKLELAKAYEEMGDMEGARELLEEVISDGGDSQKEHARALLARLS</sequence>
<evidence type="ECO:0000259" key="5">
    <source>
        <dbReference type="PROSITE" id="PS51782"/>
    </source>
</evidence>
<feature type="region of interest" description="Disordered" evidence="2">
    <location>
        <begin position="147"/>
        <end position="191"/>
    </location>
</feature>
<keyword evidence="3" id="KW-0812">Transmembrane</keyword>
<feature type="chain" id="PRO_5047379212" evidence="4">
    <location>
        <begin position="21"/>
        <end position="910"/>
    </location>
</feature>
<dbReference type="Proteomes" id="UP001548590">
    <property type="component" value="Unassembled WGS sequence"/>
</dbReference>
<evidence type="ECO:0000256" key="4">
    <source>
        <dbReference type="SAM" id="SignalP"/>
    </source>
</evidence>
<dbReference type="InterPro" id="IPR020012">
    <property type="entry name" value="LysM_FimV"/>
</dbReference>
<feature type="transmembrane region" description="Helical" evidence="3">
    <location>
        <begin position="465"/>
        <end position="485"/>
    </location>
</feature>
<dbReference type="Pfam" id="PF25800">
    <property type="entry name" value="FimV_N"/>
    <property type="match status" value="1"/>
</dbReference>
<keyword evidence="1" id="KW-0175">Coiled coil</keyword>
<evidence type="ECO:0000313" key="7">
    <source>
        <dbReference type="Proteomes" id="UP001548590"/>
    </source>
</evidence>
<feature type="coiled-coil region" evidence="1">
    <location>
        <begin position="337"/>
        <end position="385"/>
    </location>
</feature>
<dbReference type="InterPro" id="IPR020011">
    <property type="entry name" value="FimV_C"/>
</dbReference>
<dbReference type="NCBIfam" id="TIGR03504">
    <property type="entry name" value="FimV_Cterm"/>
    <property type="match status" value="1"/>
</dbReference>
<keyword evidence="4" id="KW-0732">Signal</keyword>
<dbReference type="EMBL" id="JBEWLZ010000001">
    <property type="protein sequence ID" value="MET1488480.1"/>
    <property type="molecule type" value="Genomic_DNA"/>
</dbReference>
<protein>
    <submittedName>
        <fullName evidence="6">FimV/HubP family polar landmark protein</fullName>
    </submittedName>
</protein>
<keyword evidence="3" id="KW-1133">Transmembrane helix</keyword>
<reference evidence="6 7" key="1">
    <citation type="submission" date="2024-07" db="EMBL/GenBank/DDBJ databases">
        <title>Uliginosibacterium paludis KCTC:42655.</title>
        <authorList>
            <person name="Kim M.K."/>
        </authorList>
    </citation>
    <scope>NUCLEOTIDE SEQUENCE [LARGE SCALE GENOMIC DNA]</scope>
    <source>
        <strain evidence="6 7">KCTC 42655</strain>
    </source>
</reference>
<dbReference type="PROSITE" id="PS51782">
    <property type="entry name" value="LYSM"/>
    <property type="match status" value="1"/>
</dbReference>
<keyword evidence="3" id="KW-0472">Membrane</keyword>
<name>A0ABV2CKP6_9RHOO</name>
<feature type="signal peptide" evidence="4">
    <location>
        <begin position="1"/>
        <end position="20"/>
    </location>
</feature>
<dbReference type="CDD" id="cd00118">
    <property type="entry name" value="LysM"/>
    <property type="match status" value="1"/>
</dbReference>
<feature type="region of interest" description="Disordered" evidence="2">
    <location>
        <begin position="491"/>
        <end position="529"/>
    </location>
</feature>